<dbReference type="EMBL" id="JAAMOW010000004">
    <property type="protein sequence ID" value="NGY05135.1"/>
    <property type="molecule type" value="Genomic_DNA"/>
</dbReference>
<evidence type="ECO:0000256" key="5">
    <source>
        <dbReference type="SAM" id="Phobius"/>
    </source>
</evidence>
<organism evidence="6 7">
    <name type="scientific">Solimonas terrae</name>
    <dbReference type="NCBI Taxonomy" id="1396819"/>
    <lineage>
        <taxon>Bacteria</taxon>
        <taxon>Pseudomonadati</taxon>
        <taxon>Pseudomonadota</taxon>
        <taxon>Gammaproteobacteria</taxon>
        <taxon>Nevskiales</taxon>
        <taxon>Nevskiaceae</taxon>
        <taxon>Solimonas</taxon>
    </lineage>
</organism>
<feature type="transmembrane region" description="Helical" evidence="5">
    <location>
        <begin position="51"/>
        <end position="67"/>
    </location>
</feature>
<feature type="transmembrane region" description="Helical" evidence="5">
    <location>
        <begin position="105"/>
        <end position="126"/>
    </location>
</feature>
<keyword evidence="2 5" id="KW-0812">Transmembrane</keyword>
<dbReference type="Proteomes" id="UP000472676">
    <property type="component" value="Unassembled WGS sequence"/>
</dbReference>
<evidence type="ECO:0000313" key="6">
    <source>
        <dbReference type="EMBL" id="NGY05135.1"/>
    </source>
</evidence>
<evidence type="ECO:0000256" key="2">
    <source>
        <dbReference type="ARBA" id="ARBA00022692"/>
    </source>
</evidence>
<evidence type="ECO:0000313" key="7">
    <source>
        <dbReference type="Proteomes" id="UP000472676"/>
    </source>
</evidence>
<gene>
    <name evidence="6" type="ORF">G7Y85_10175</name>
</gene>
<evidence type="ECO:0000256" key="3">
    <source>
        <dbReference type="ARBA" id="ARBA00022989"/>
    </source>
</evidence>
<dbReference type="InterPro" id="IPR001129">
    <property type="entry name" value="Membr-assoc_MAPEG"/>
</dbReference>
<evidence type="ECO:0000256" key="1">
    <source>
        <dbReference type="ARBA" id="ARBA00004370"/>
    </source>
</evidence>
<dbReference type="RefSeq" id="WP_166255849.1">
    <property type="nucleotide sequence ID" value="NZ_JAAMOW010000004.1"/>
</dbReference>
<dbReference type="Gene3D" id="1.20.120.550">
    <property type="entry name" value="Membrane associated eicosanoid/glutathione metabolism-like domain"/>
    <property type="match status" value="1"/>
</dbReference>
<dbReference type="Pfam" id="PF01124">
    <property type="entry name" value="MAPEG"/>
    <property type="match status" value="1"/>
</dbReference>
<dbReference type="InterPro" id="IPR023352">
    <property type="entry name" value="MAPEG-like_dom_sf"/>
</dbReference>
<evidence type="ECO:0000256" key="4">
    <source>
        <dbReference type="ARBA" id="ARBA00023136"/>
    </source>
</evidence>
<feature type="transmembrane region" description="Helical" evidence="5">
    <location>
        <begin position="73"/>
        <end position="93"/>
    </location>
</feature>
<dbReference type="PANTHER" id="PTHR35814">
    <property type="match status" value="1"/>
</dbReference>
<reference evidence="6 7" key="1">
    <citation type="journal article" date="2014" name="Int. J. Syst. Evol. Microbiol.">
        <title>Solimonas terrae sp. nov., isolated from soil.</title>
        <authorList>
            <person name="Kim S.J."/>
            <person name="Moon J.Y."/>
            <person name="Weon H.Y."/>
            <person name="Ahn J.H."/>
            <person name="Chen W.M."/>
            <person name="Kwon S.W."/>
        </authorList>
    </citation>
    <scope>NUCLEOTIDE SEQUENCE [LARGE SCALE GENOMIC DNA]</scope>
    <source>
        <strain evidence="6 7">KIS83-12</strain>
    </source>
</reference>
<dbReference type="GO" id="GO:0016020">
    <property type="term" value="C:membrane"/>
    <property type="evidence" value="ECO:0007669"/>
    <property type="project" value="UniProtKB-SubCell"/>
</dbReference>
<dbReference type="AlphaFoldDB" id="A0A6M2BSC4"/>
<feature type="transmembrane region" description="Helical" evidence="5">
    <location>
        <begin position="6"/>
        <end position="23"/>
    </location>
</feature>
<proteinExistence type="predicted"/>
<dbReference type="PANTHER" id="PTHR35814:SF1">
    <property type="entry name" value="GLUTATHIONE S-TRANSFERASE-RELATED"/>
    <property type="match status" value="1"/>
</dbReference>
<name>A0A6M2BSC4_9GAMM</name>
<keyword evidence="4 5" id="KW-0472">Membrane</keyword>
<protein>
    <submittedName>
        <fullName evidence="6">Glutathione metabolism protein</fullName>
    </submittedName>
</protein>
<accession>A0A6M2BSC4</accession>
<keyword evidence="3 5" id="KW-1133">Transmembrane helix</keyword>
<comment type="caution">
    <text evidence="6">The sequence shown here is derived from an EMBL/GenBank/DDBJ whole genome shotgun (WGS) entry which is preliminary data.</text>
</comment>
<dbReference type="SUPFAM" id="SSF161084">
    <property type="entry name" value="MAPEG domain-like"/>
    <property type="match status" value="1"/>
</dbReference>
<keyword evidence="7" id="KW-1185">Reference proteome</keyword>
<sequence>MIVTPLYAGLLGLWFFVLSVRVVQGRGRFGINLGDGGNVLMIRRIRGHANFVEYVPLTLLLIAILEFSHFSIYLIHALGLALLIGRVLHGYAFGFTEHSRFGRMWGTALSFLVLLIAAGLCTYQGLRASALWY</sequence>
<comment type="subcellular location">
    <subcellularLocation>
        <location evidence="1">Membrane</location>
    </subcellularLocation>
</comment>